<organism evidence="3 4">
    <name type="scientific">Actinocorallia libanotica</name>
    <dbReference type="NCBI Taxonomy" id="46162"/>
    <lineage>
        <taxon>Bacteria</taxon>
        <taxon>Bacillati</taxon>
        <taxon>Actinomycetota</taxon>
        <taxon>Actinomycetes</taxon>
        <taxon>Streptosporangiales</taxon>
        <taxon>Thermomonosporaceae</taxon>
        <taxon>Actinocorallia</taxon>
    </lineage>
</organism>
<evidence type="ECO:0000313" key="4">
    <source>
        <dbReference type="Proteomes" id="UP001500665"/>
    </source>
</evidence>
<dbReference type="Proteomes" id="UP001500665">
    <property type="component" value="Unassembled WGS sequence"/>
</dbReference>
<evidence type="ECO:0000313" key="3">
    <source>
        <dbReference type="EMBL" id="GAA0957184.1"/>
    </source>
</evidence>
<name>A0ABP4BYZ5_9ACTN</name>
<accession>A0ABP4BYZ5</accession>
<dbReference type="EMBL" id="BAAAHH010000018">
    <property type="protein sequence ID" value="GAA0957184.1"/>
    <property type="molecule type" value="Genomic_DNA"/>
</dbReference>
<dbReference type="InterPro" id="IPR029045">
    <property type="entry name" value="ClpP/crotonase-like_dom_sf"/>
</dbReference>
<dbReference type="InterPro" id="IPR018376">
    <property type="entry name" value="Enoyl-CoA_hyd/isom_CS"/>
</dbReference>
<dbReference type="PROSITE" id="PS00166">
    <property type="entry name" value="ENOYL_COA_HYDRATASE"/>
    <property type="match status" value="1"/>
</dbReference>
<dbReference type="PANTHER" id="PTHR43459:SF1">
    <property type="entry name" value="EG:BACN32G11.4 PROTEIN"/>
    <property type="match status" value="1"/>
</dbReference>
<evidence type="ECO:0000256" key="2">
    <source>
        <dbReference type="SAM" id="MobiDB-lite"/>
    </source>
</evidence>
<reference evidence="4" key="1">
    <citation type="journal article" date="2019" name="Int. J. Syst. Evol. Microbiol.">
        <title>The Global Catalogue of Microorganisms (GCM) 10K type strain sequencing project: providing services to taxonomists for standard genome sequencing and annotation.</title>
        <authorList>
            <consortium name="The Broad Institute Genomics Platform"/>
            <consortium name="The Broad Institute Genome Sequencing Center for Infectious Disease"/>
            <person name="Wu L."/>
            <person name="Ma J."/>
        </authorList>
    </citation>
    <scope>NUCLEOTIDE SEQUENCE [LARGE SCALE GENOMIC DNA]</scope>
    <source>
        <strain evidence="4">JCM 10696</strain>
    </source>
</reference>
<keyword evidence="4" id="KW-1185">Reference proteome</keyword>
<dbReference type="SUPFAM" id="SSF52096">
    <property type="entry name" value="ClpP/crotonase"/>
    <property type="match status" value="1"/>
</dbReference>
<proteinExistence type="inferred from homology"/>
<dbReference type="PANTHER" id="PTHR43459">
    <property type="entry name" value="ENOYL-COA HYDRATASE"/>
    <property type="match status" value="1"/>
</dbReference>
<sequence>MESQEHVRVAFADGVARLTLNSPKRKNAISLDMAALIEGFCDRVHADASIGAVIVDAEGGYFCSGADTRDLAASSADPASPEAVARTSAVYNAFVRVGSLPVPSVSLVAGGAVGAGLNLALATDLMLVTPDAVIDSGFLARGIHPGGGHLALLGRAAGYRQAIALGVLGVPLSGAEAVQRGLAWSAAAPEELLETAMKLVAAAAADPELARRVKNSAVLELGPPGLPWAAAVEAERGVQMWSLGRKGKAGWDRKPAKPQVDGGKS</sequence>
<gene>
    <name evidence="3" type="ORF">GCM10009550_44200</name>
</gene>
<dbReference type="InterPro" id="IPR001753">
    <property type="entry name" value="Enoyl-CoA_hydra/iso"/>
</dbReference>
<dbReference type="Gene3D" id="3.90.226.10">
    <property type="entry name" value="2-enoyl-CoA Hydratase, Chain A, domain 1"/>
    <property type="match status" value="1"/>
</dbReference>
<dbReference type="RefSeq" id="WP_344242797.1">
    <property type="nucleotide sequence ID" value="NZ_BAAAHH010000018.1"/>
</dbReference>
<comment type="caution">
    <text evidence="3">The sequence shown here is derived from an EMBL/GenBank/DDBJ whole genome shotgun (WGS) entry which is preliminary data.</text>
</comment>
<protein>
    <submittedName>
        <fullName evidence="3">Enoyl-CoA hydratase</fullName>
    </submittedName>
</protein>
<dbReference type="Pfam" id="PF00378">
    <property type="entry name" value="ECH_1"/>
    <property type="match status" value="1"/>
</dbReference>
<feature type="region of interest" description="Disordered" evidence="2">
    <location>
        <begin position="245"/>
        <end position="265"/>
    </location>
</feature>
<evidence type="ECO:0000256" key="1">
    <source>
        <dbReference type="RuleBase" id="RU003707"/>
    </source>
</evidence>
<comment type="similarity">
    <text evidence="1">Belongs to the enoyl-CoA hydratase/isomerase family.</text>
</comment>
<dbReference type="CDD" id="cd06558">
    <property type="entry name" value="crotonase-like"/>
    <property type="match status" value="1"/>
</dbReference>